<organism evidence="2 3">
    <name type="scientific">Holothuria leucospilota</name>
    <name type="common">Black long sea cucumber</name>
    <name type="synonym">Mertensiothuria leucospilota</name>
    <dbReference type="NCBI Taxonomy" id="206669"/>
    <lineage>
        <taxon>Eukaryota</taxon>
        <taxon>Metazoa</taxon>
        <taxon>Echinodermata</taxon>
        <taxon>Eleutherozoa</taxon>
        <taxon>Echinozoa</taxon>
        <taxon>Holothuroidea</taxon>
        <taxon>Aspidochirotacea</taxon>
        <taxon>Aspidochirotida</taxon>
        <taxon>Holothuriidae</taxon>
        <taxon>Holothuria</taxon>
    </lineage>
</organism>
<evidence type="ECO:0000313" key="3">
    <source>
        <dbReference type="Proteomes" id="UP001152320"/>
    </source>
</evidence>
<protein>
    <submittedName>
        <fullName evidence="2">Uncharacterized protein</fullName>
    </submittedName>
</protein>
<dbReference type="Proteomes" id="UP001152320">
    <property type="component" value="Chromosome 12"/>
</dbReference>
<proteinExistence type="predicted"/>
<sequence>MNKVILTSTAKLYTEIFLSTKAHLIGDVTGNESPDQRWMISNLLHIIIPSSLLLVFGIVVLVTCAFVLFYKTRVCKSSLQDNTHADGDVYDDIEEMQSPDTNSFDTRHSNHENDLEETDIILSDIDDIKNDSVEFQFYDEPDAYFTVNKVGPDVSTDGAVGKAVYNLVQKNPVEMKCNMSYSPNTGGDMDTYTGVADVETHDRDDTESNIYTLVDRKAR</sequence>
<keyword evidence="3" id="KW-1185">Reference proteome</keyword>
<keyword evidence="1" id="KW-0472">Membrane</keyword>
<evidence type="ECO:0000313" key="2">
    <source>
        <dbReference type="EMBL" id="KAJ8031475.1"/>
    </source>
</evidence>
<name>A0A9Q1BRT4_HOLLE</name>
<reference evidence="2" key="1">
    <citation type="submission" date="2021-10" db="EMBL/GenBank/DDBJ databases">
        <title>Tropical sea cucumber genome reveals ecological adaptation and Cuvierian tubules defense mechanism.</title>
        <authorList>
            <person name="Chen T."/>
        </authorList>
    </citation>
    <scope>NUCLEOTIDE SEQUENCE</scope>
    <source>
        <strain evidence="2">Nanhai2018</strain>
        <tissue evidence="2">Muscle</tissue>
    </source>
</reference>
<dbReference type="AlphaFoldDB" id="A0A9Q1BRT4"/>
<dbReference type="EMBL" id="JAIZAY010000012">
    <property type="protein sequence ID" value="KAJ8031475.1"/>
    <property type="molecule type" value="Genomic_DNA"/>
</dbReference>
<keyword evidence="1" id="KW-1133">Transmembrane helix</keyword>
<keyword evidence="1" id="KW-0812">Transmembrane</keyword>
<feature type="transmembrane region" description="Helical" evidence="1">
    <location>
        <begin position="43"/>
        <end position="70"/>
    </location>
</feature>
<gene>
    <name evidence="2" type="ORF">HOLleu_24673</name>
</gene>
<comment type="caution">
    <text evidence="2">The sequence shown here is derived from an EMBL/GenBank/DDBJ whole genome shotgun (WGS) entry which is preliminary data.</text>
</comment>
<evidence type="ECO:0000256" key="1">
    <source>
        <dbReference type="SAM" id="Phobius"/>
    </source>
</evidence>
<accession>A0A9Q1BRT4</accession>